<evidence type="ECO:0000256" key="2">
    <source>
        <dbReference type="ARBA" id="ARBA00022452"/>
    </source>
</evidence>
<keyword evidence="4" id="KW-0472">Membrane</keyword>
<feature type="chain" id="PRO_5024315982" evidence="7">
    <location>
        <begin position="32"/>
        <end position="656"/>
    </location>
</feature>
<evidence type="ECO:0000256" key="4">
    <source>
        <dbReference type="ARBA" id="ARBA00023136"/>
    </source>
</evidence>
<dbReference type="EMBL" id="VWOX01000002">
    <property type="protein sequence ID" value="KAA5545912.1"/>
    <property type="molecule type" value="Genomic_DNA"/>
</dbReference>
<feature type="signal peptide" evidence="7">
    <location>
        <begin position="1"/>
        <end position="31"/>
    </location>
</feature>
<dbReference type="GO" id="GO:1990281">
    <property type="term" value="C:efflux pump complex"/>
    <property type="evidence" value="ECO:0007669"/>
    <property type="project" value="TreeGrafter"/>
</dbReference>
<dbReference type="GO" id="GO:0015562">
    <property type="term" value="F:efflux transmembrane transporter activity"/>
    <property type="evidence" value="ECO:0007669"/>
    <property type="project" value="InterPro"/>
</dbReference>
<evidence type="ECO:0000256" key="7">
    <source>
        <dbReference type="SAM" id="SignalP"/>
    </source>
</evidence>
<comment type="subcellular location">
    <subcellularLocation>
        <location evidence="1">Cell outer membrane</location>
    </subcellularLocation>
</comment>
<keyword evidence="2" id="KW-1134">Transmembrane beta strand</keyword>
<dbReference type="GO" id="GO:0009279">
    <property type="term" value="C:cell outer membrane"/>
    <property type="evidence" value="ECO:0007669"/>
    <property type="project" value="UniProtKB-SubCell"/>
</dbReference>
<keyword evidence="9" id="KW-1185">Reference proteome</keyword>
<dbReference type="SUPFAM" id="SSF56954">
    <property type="entry name" value="Outer membrane efflux proteins (OEP)"/>
    <property type="match status" value="1"/>
</dbReference>
<evidence type="ECO:0000256" key="3">
    <source>
        <dbReference type="ARBA" id="ARBA00022692"/>
    </source>
</evidence>
<gene>
    <name evidence="8" type="ORF">FYK55_03080</name>
</gene>
<keyword evidence="3" id="KW-0812">Transmembrane</keyword>
<dbReference type="AlphaFoldDB" id="A0A5M6DI18"/>
<dbReference type="Proteomes" id="UP000324479">
    <property type="component" value="Unassembled WGS sequence"/>
</dbReference>
<dbReference type="GO" id="GO:0015288">
    <property type="term" value="F:porin activity"/>
    <property type="evidence" value="ECO:0007669"/>
    <property type="project" value="TreeGrafter"/>
</dbReference>
<feature type="region of interest" description="Disordered" evidence="6">
    <location>
        <begin position="610"/>
        <end position="656"/>
    </location>
</feature>
<accession>A0A5M6DI18</accession>
<dbReference type="InterPro" id="IPR051906">
    <property type="entry name" value="TolC-like"/>
</dbReference>
<evidence type="ECO:0000313" key="8">
    <source>
        <dbReference type="EMBL" id="KAA5545912.1"/>
    </source>
</evidence>
<evidence type="ECO:0000256" key="6">
    <source>
        <dbReference type="SAM" id="MobiDB-lite"/>
    </source>
</evidence>
<evidence type="ECO:0000256" key="5">
    <source>
        <dbReference type="ARBA" id="ARBA00023237"/>
    </source>
</evidence>
<comment type="caution">
    <text evidence="8">The sequence shown here is derived from an EMBL/GenBank/DDBJ whole genome shotgun (WGS) entry which is preliminary data.</text>
</comment>
<dbReference type="RefSeq" id="WP_150074783.1">
    <property type="nucleotide sequence ID" value="NZ_VWOX01000002.1"/>
</dbReference>
<dbReference type="PANTHER" id="PTHR30026">
    <property type="entry name" value="OUTER MEMBRANE PROTEIN TOLC"/>
    <property type="match status" value="1"/>
</dbReference>
<keyword evidence="5" id="KW-0998">Cell outer membrane</keyword>
<dbReference type="Gene3D" id="1.20.1600.10">
    <property type="entry name" value="Outer membrane efflux proteins (OEP)"/>
    <property type="match status" value="1"/>
</dbReference>
<dbReference type="PANTHER" id="PTHR30026:SF23">
    <property type="entry name" value="TO APRF-PUTATIVE OUTER MEMBRANE EFFLUX PROTEIN OR SECRETED ALKALINE PHOSPHATASE-RELATED"/>
    <property type="match status" value="1"/>
</dbReference>
<organism evidence="8 9">
    <name type="scientific">Roseiconus nitratireducens</name>
    <dbReference type="NCBI Taxonomy" id="2605748"/>
    <lineage>
        <taxon>Bacteria</taxon>
        <taxon>Pseudomonadati</taxon>
        <taxon>Planctomycetota</taxon>
        <taxon>Planctomycetia</taxon>
        <taxon>Pirellulales</taxon>
        <taxon>Pirellulaceae</taxon>
        <taxon>Roseiconus</taxon>
    </lineage>
</organism>
<name>A0A5M6DI18_9BACT</name>
<keyword evidence="7" id="KW-0732">Signal</keyword>
<protein>
    <submittedName>
        <fullName evidence="8">TolC family protein</fullName>
    </submittedName>
</protein>
<reference evidence="8 9" key="1">
    <citation type="submission" date="2019-08" db="EMBL/GenBank/DDBJ databases">
        <authorList>
            <person name="Dhanesh K."/>
            <person name="Kumar G."/>
            <person name="Sasikala C."/>
            <person name="Venkata Ramana C."/>
        </authorList>
    </citation>
    <scope>NUCLEOTIDE SEQUENCE [LARGE SCALE GENOMIC DNA]</scope>
    <source>
        <strain evidence="8 9">JC645</strain>
    </source>
</reference>
<evidence type="ECO:0000256" key="1">
    <source>
        <dbReference type="ARBA" id="ARBA00004442"/>
    </source>
</evidence>
<proteinExistence type="predicted"/>
<evidence type="ECO:0000313" key="9">
    <source>
        <dbReference type="Proteomes" id="UP000324479"/>
    </source>
</evidence>
<sequence length="656" mass="72481">MGRFGTSRQSCRLSIALTVAAAIATGGSLRAQSPIALPGLTPDPAPDPVEILPRPTVPLDPGARPPSPGDSSICWWTDKTTDQILDRQRWVSFDLETVLLDALANSPKIQSVAYQASATVQRIIEQDAAFDPAVLLGSNVGRTNDPVGNTLTTGGAPRLIEQSMNVRGGARQTTRRGTNVEWTQQLGLLDSNSTFFVPQNQGNSRLSLSLTKPLLSRGGRYYNERLITQARLESHVAWQDMRSDVEQRLADVITAYWQLYQVRTQLIQQRALLDRSRELETVLSSRQHFDAGRIEIAKARGRIARRADGVLDLEAELKRSQCRLAVLVGSEALIGADNELELIPTVAPSDDPTQFSLRDAVTQALENRPEIREATHQLELSALAMRVTRAELEPQLNLVFNGYLAQLTGNSDVAQSFWNEFDTVPGASAGVLYNMPYGRRASRARHREAQYRYRQQSEQLREIIQRTQFEVQSALIDVQRYAGQLVSKRKVLQTALEEETILTTRWRLIGGDESRVGIVLENLLDAQRRRTDAEKDLVAAEAAYMISQVRMQRSMGTLLINEGIQPTQDQRSGKVDFLHHQDADEGFDTGDRADRPAIPVTDPIQDAVQAPARDASPPMATAPLIEGAPPSETSPSWATPVGAWAGRDPKESVSPR</sequence>
<feature type="compositionally biased region" description="Basic and acidic residues" evidence="6">
    <location>
        <begin position="647"/>
        <end position="656"/>
    </location>
</feature>